<proteinExistence type="predicted"/>
<dbReference type="PANTHER" id="PTHR19303:SF74">
    <property type="entry name" value="POGO TRANSPOSABLE ELEMENT WITH KRAB DOMAIN"/>
    <property type="match status" value="1"/>
</dbReference>
<dbReference type="SUPFAM" id="SSF46689">
    <property type="entry name" value="Homeodomain-like"/>
    <property type="match status" value="1"/>
</dbReference>
<dbReference type="InterPro" id="IPR010921">
    <property type="entry name" value="Trp_repressor/repl_initiator"/>
</dbReference>
<dbReference type="Pfam" id="PF03184">
    <property type="entry name" value="DDE_1"/>
    <property type="match status" value="1"/>
</dbReference>
<keyword evidence="5" id="KW-1185">Reference proteome</keyword>
<keyword evidence="4" id="KW-0255">Endonuclease</keyword>
<dbReference type="InterPro" id="IPR009057">
    <property type="entry name" value="Homeodomain-like_sf"/>
</dbReference>
<dbReference type="PANTHER" id="PTHR19303">
    <property type="entry name" value="TRANSPOSON"/>
    <property type="match status" value="1"/>
</dbReference>
<dbReference type="Pfam" id="PF03221">
    <property type="entry name" value="HTH_Tnp_Tc5"/>
    <property type="match status" value="1"/>
</dbReference>
<dbReference type="GO" id="GO:0004519">
    <property type="term" value="F:endonuclease activity"/>
    <property type="evidence" value="ECO:0007669"/>
    <property type="project" value="UniProtKB-KW"/>
</dbReference>
<dbReference type="PROSITE" id="PS51253">
    <property type="entry name" value="HTH_CENPB"/>
    <property type="match status" value="1"/>
</dbReference>
<protein>
    <submittedName>
        <fullName evidence="4">DDE superfamily endonuclease</fullName>
    </submittedName>
</protein>
<dbReference type="AlphaFoldDB" id="A0A2G9UMS9"/>
<dbReference type="Gene3D" id="1.10.10.60">
    <property type="entry name" value="Homeodomain-like"/>
    <property type="match status" value="1"/>
</dbReference>
<feature type="domain" description="HTH CENPB-type" evidence="3">
    <location>
        <begin position="60"/>
        <end position="131"/>
    </location>
</feature>
<dbReference type="OrthoDB" id="5859918at2759"/>
<organism evidence="4 5">
    <name type="scientific">Teladorsagia circumcincta</name>
    <name type="common">Brown stomach worm</name>
    <name type="synonym">Ostertagia circumcincta</name>
    <dbReference type="NCBI Taxonomy" id="45464"/>
    <lineage>
        <taxon>Eukaryota</taxon>
        <taxon>Metazoa</taxon>
        <taxon>Ecdysozoa</taxon>
        <taxon>Nematoda</taxon>
        <taxon>Chromadorea</taxon>
        <taxon>Rhabditida</taxon>
        <taxon>Rhabditina</taxon>
        <taxon>Rhabditomorpha</taxon>
        <taxon>Strongyloidea</taxon>
        <taxon>Trichostrongylidae</taxon>
        <taxon>Teladorsagia</taxon>
    </lineage>
</organism>
<sequence length="413" mass="47521">MASMNKRLSYTAKFKVSVIDYANKHGVVEAAEHYGIKDKGMIRRWKKAENKIREMPSTKRANRGKREAWPELENELSTWVRSERNKGAQVSTIRIIREARKIARSLQLDDFLGTPHWCHSFMERKNLTVRRATSVGQSLPLDWEKKVADYHLFFQRATAGISQKDIGNMDEVPVAFDMPAARTVDIRGTQNVSIVTTGAEKANFTVVLCVLADGRKCQPMVIFKRKTLPKGPFHGNVIVKANDKGWMNESLMKEWIEEVWLQRPYASTQQGRSALILDAAPSHRTELTKQYLQQHSRMIMIPGGLTKLLQPLDISVNKSFKSNLRRCWEDWMIEEERHTYTRSGKRQRPSYEEICDWIATSWDQVTSECIMNGFRKARECSGPHSADDSMEDLRSTLDGLVFVDDENFDGFDE</sequence>
<dbReference type="SUPFAM" id="SSF48295">
    <property type="entry name" value="TrpR-like"/>
    <property type="match status" value="1"/>
</dbReference>
<keyword evidence="4" id="KW-0540">Nuclease</keyword>
<evidence type="ECO:0000256" key="1">
    <source>
        <dbReference type="ARBA" id="ARBA00004123"/>
    </source>
</evidence>
<dbReference type="EMBL" id="KZ346158">
    <property type="protein sequence ID" value="PIO70790.1"/>
    <property type="molecule type" value="Genomic_DNA"/>
</dbReference>
<dbReference type="InterPro" id="IPR006600">
    <property type="entry name" value="HTH_CenpB_DNA-bd_dom"/>
</dbReference>
<dbReference type="GO" id="GO:0005634">
    <property type="term" value="C:nucleus"/>
    <property type="evidence" value="ECO:0007669"/>
    <property type="project" value="UniProtKB-SubCell"/>
</dbReference>
<keyword evidence="2" id="KW-0238">DNA-binding</keyword>
<reference evidence="4 5" key="1">
    <citation type="submission" date="2015-09" db="EMBL/GenBank/DDBJ databases">
        <title>Draft genome of the parasitic nematode Teladorsagia circumcincta isolate WARC Sus (inbred).</title>
        <authorList>
            <person name="Mitreva M."/>
        </authorList>
    </citation>
    <scope>NUCLEOTIDE SEQUENCE [LARGE SCALE GENOMIC DNA]</scope>
    <source>
        <strain evidence="4 5">S</strain>
    </source>
</reference>
<comment type="subcellular location">
    <subcellularLocation>
        <location evidence="1">Nucleus</location>
    </subcellularLocation>
</comment>
<dbReference type="Proteomes" id="UP000230423">
    <property type="component" value="Unassembled WGS sequence"/>
</dbReference>
<keyword evidence="4" id="KW-0378">Hydrolase</keyword>
<dbReference type="InterPro" id="IPR004875">
    <property type="entry name" value="DDE_SF_endonuclease_dom"/>
</dbReference>
<evidence type="ECO:0000256" key="2">
    <source>
        <dbReference type="ARBA" id="ARBA00023125"/>
    </source>
</evidence>
<dbReference type="GO" id="GO:0043565">
    <property type="term" value="F:sequence-specific DNA binding"/>
    <property type="evidence" value="ECO:0007669"/>
    <property type="project" value="InterPro"/>
</dbReference>
<accession>A0A2G9UMS9</accession>
<evidence type="ECO:0000313" key="4">
    <source>
        <dbReference type="EMBL" id="PIO70790.1"/>
    </source>
</evidence>
<gene>
    <name evidence="4" type="ORF">TELCIR_07348</name>
</gene>
<name>A0A2G9UMS9_TELCI</name>
<evidence type="ECO:0000313" key="5">
    <source>
        <dbReference type="Proteomes" id="UP000230423"/>
    </source>
</evidence>
<evidence type="ECO:0000259" key="3">
    <source>
        <dbReference type="PROSITE" id="PS51253"/>
    </source>
</evidence>
<dbReference type="InterPro" id="IPR050863">
    <property type="entry name" value="CenT-Element_Derived"/>
</dbReference>